<dbReference type="Proteomes" id="UP000533476">
    <property type="component" value="Unassembled WGS sequence"/>
</dbReference>
<evidence type="ECO:0000256" key="3">
    <source>
        <dbReference type="ARBA" id="ARBA00022448"/>
    </source>
</evidence>
<dbReference type="SUPFAM" id="SSF81333">
    <property type="entry name" value="F1F0 ATP synthase subunit C"/>
    <property type="match status" value="1"/>
</dbReference>
<evidence type="ECO:0000313" key="16">
    <source>
        <dbReference type="Proteomes" id="UP000533476"/>
    </source>
</evidence>
<evidence type="ECO:0000256" key="9">
    <source>
        <dbReference type="ARBA" id="ARBA00023121"/>
    </source>
</evidence>
<evidence type="ECO:0000256" key="11">
    <source>
        <dbReference type="ARBA" id="ARBA00023310"/>
    </source>
</evidence>
<keyword evidence="8 13" id="KW-0406">Ion transport</keyword>
<evidence type="ECO:0000256" key="8">
    <source>
        <dbReference type="ARBA" id="ARBA00023065"/>
    </source>
</evidence>
<keyword evidence="5 13" id="KW-0812">Transmembrane</keyword>
<dbReference type="GO" id="GO:0045259">
    <property type="term" value="C:proton-transporting ATP synthase complex"/>
    <property type="evidence" value="ECO:0007669"/>
    <property type="project" value="UniProtKB-KW"/>
</dbReference>
<evidence type="ECO:0000256" key="13">
    <source>
        <dbReference type="HAMAP-Rule" id="MF_01396"/>
    </source>
</evidence>
<evidence type="ECO:0000256" key="10">
    <source>
        <dbReference type="ARBA" id="ARBA00023136"/>
    </source>
</evidence>
<organism evidence="15 16">
    <name type="scientific">Sulfobacillus harzensis</name>
    <dbReference type="NCBI Taxonomy" id="2729629"/>
    <lineage>
        <taxon>Bacteria</taxon>
        <taxon>Bacillati</taxon>
        <taxon>Bacillota</taxon>
        <taxon>Clostridia</taxon>
        <taxon>Eubacteriales</taxon>
        <taxon>Clostridiales Family XVII. Incertae Sedis</taxon>
        <taxon>Sulfobacillus</taxon>
    </lineage>
</organism>
<dbReference type="GO" id="GO:0005886">
    <property type="term" value="C:plasma membrane"/>
    <property type="evidence" value="ECO:0007669"/>
    <property type="project" value="UniProtKB-SubCell"/>
</dbReference>
<dbReference type="HAMAP" id="MF_01396">
    <property type="entry name" value="ATP_synth_c_bact"/>
    <property type="match status" value="1"/>
</dbReference>
<keyword evidence="3 13" id="KW-0813">Transport</keyword>
<dbReference type="InterPro" id="IPR000454">
    <property type="entry name" value="ATP_synth_F0_csu"/>
</dbReference>
<evidence type="ECO:0000259" key="14">
    <source>
        <dbReference type="Pfam" id="PF00137"/>
    </source>
</evidence>
<dbReference type="PRINTS" id="PR00124">
    <property type="entry name" value="ATPASEC"/>
</dbReference>
<reference evidence="15 16" key="1">
    <citation type="submission" date="2020-04" db="EMBL/GenBank/DDBJ databases">
        <authorList>
            <person name="Zhang R."/>
            <person name="Schippers A."/>
        </authorList>
    </citation>
    <scope>NUCLEOTIDE SEQUENCE [LARGE SCALE GENOMIC DNA]</scope>
    <source>
        <strain evidence="15 16">DSM 109850</strain>
    </source>
</reference>
<name>A0A7Y0L0G0_9FIRM</name>
<comment type="subcellular location">
    <subcellularLocation>
        <location evidence="13">Cell membrane</location>
        <topology evidence="13">Multi-pass membrane protein</topology>
    </subcellularLocation>
    <subcellularLocation>
        <location evidence="1">Membrane</location>
        <topology evidence="1">Multi-pass membrane protein</topology>
    </subcellularLocation>
</comment>
<comment type="similarity">
    <text evidence="2 13">Belongs to the ATPase C chain family.</text>
</comment>
<dbReference type="RefSeq" id="WP_169095921.1">
    <property type="nucleotide sequence ID" value="NZ_JABBVZ010000003.1"/>
</dbReference>
<evidence type="ECO:0000256" key="2">
    <source>
        <dbReference type="ARBA" id="ARBA00006704"/>
    </source>
</evidence>
<evidence type="ECO:0000256" key="4">
    <source>
        <dbReference type="ARBA" id="ARBA00022547"/>
    </source>
</evidence>
<evidence type="ECO:0000313" key="15">
    <source>
        <dbReference type="EMBL" id="NMP21008.1"/>
    </source>
</evidence>
<comment type="caution">
    <text evidence="15">The sequence shown here is derived from an EMBL/GenBank/DDBJ whole genome shotgun (WGS) entry which is preliminary data.</text>
</comment>
<proteinExistence type="inferred from homology"/>
<protein>
    <recommendedName>
        <fullName evidence="13">ATP synthase subunit c</fullName>
    </recommendedName>
    <alternativeName>
        <fullName evidence="13">ATP synthase F(0) sector subunit c</fullName>
    </alternativeName>
    <alternativeName>
        <fullName evidence="13">F-type ATPase subunit c</fullName>
        <shortName evidence="13">F-ATPase subunit c</shortName>
    </alternativeName>
    <alternativeName>
        <fullName evidence="13">Lipid-binding protein</fullName>
    </alternativeName>
</protein>
<evidence type="ECO:0000256" key="1">
    <source>
        <dbReference type="ARBA" id="ARBA00004141"/>
    </source>
</evidence>
<dbReference type="GO" id="GO:0046933">
    <property type="term" value="F:proton-transporting ATP synthase activity, rotational mechanism"/>
    <property type="evidence" value="ECO:0007669"/>
    <property type="project" value="UniProtKB-UniRule"/>
</dbReference>
<evidence type="ECO:0000256" key="6">
    <source>
        <dbReference type="ARBA" id="ARBA00022781"/>
    </source>
</evidence>
<keyword evidence="16" id="KW-1185">Reference proteome</keyword>
<dbReference type="GO" id="GO:0033177">
    <property type="term" value="C:proton-transporting two-sector ATPase complex, proton-transporting domain"/>
    <property type="evidence" value="ECO:0007669"/>
    <property type="project" value="InterPro"/>
</dbReference>
<feature type="transmembrane region" description="Helical" evidence="13">
    <location>
        <begin position="49"/>
        <end position="72"/>
    </location>
</feature>
<sequence length="76" mass="7846">MFTAKEIMLFIGALAAAGGAIGAGIGNGLVMGRMVEGVGRQPEAIGRLLTWALVGVALVEAWPVITFVLFVFTKIG</sequence>
<keyword evidence="10 13" id="KW-0472">Membrane</keyword>
<keyword evidence="7 13" id="KW-1133">Transmembrane helix</keyword>
<keyword evidence="13" id="KW-1003">Cell membrane</keyword>
<accession>A0A7Y0L0G0</accession>
<feature type="domain" description="V-ATPase proteolipid subunit C-like" evidence="14">
    <location>
        <begin position="12"/>
        <end position="70"/>
    </location>
</feature>
<dbReference type="NCBIfam" id="TIGR01260">
    <property type="entry name" value="ATP_synt_c"/>
    <property type="match status" value="1"/>
</dbReference>
<keyword evidence="6 13" id="KW-0375">Hydrogen ion transport</keyword>
<dbReference type="EMBL" id="JABBVZ010000003">
    <property type="protein sequence ID" value="NMP21008.1"/>
    <property type="molecule type" value="Genomic_DNA"/>
</dbReference>
<feature type="transmembrane region" description="Helical" evidence="13">
    <location>
        <begin position="7"/>
        <end position="29"/>
    </location>
</feature>
<dbReference type="InterPro" id="IPR038662">
    <property type="entry name" value="ATP_synth_F0_csu_sf"/>
</dbReference>
<comment type="function">
    <text evidence="13">Key component of the F(0) channel; it plays a direct role in translocation across the membrane. A homomeric c-ring of between 10-14 subunits forms the central stalk rotor element with the F(1) delta and epsilon subunits.</text>
</comment>
<gene>
    <name evidence="13 15" type="primary">atpE</name>
    <name evidence="15" type="ORF">HIJ39_01380</name>
</gene>
<comment type="function">
    <text evidence="12 13">F(1)F(0) ATP synthase produces ATP from ADP in the presence of a proton or sodium gradient. F-type ATPases consist of two structural domains, F(1) containing the extramembraneous catalytic core and F(0) containing the membrane proton channel, linked together by a central stalk and a peripheral stalk. During catalysis, ATP synthesis in the catalytic domain of F(1) is coupled via a rotary mechanism of the central stalk subunits to proton translocation.</text>
</comment>
<dbReference type="AlphaFoldDB" id="A0A7Y0L0G0"/>
<dbReference type="CDD" id="cd18185">
    <property type="entry name" value="ATP-synt_Fo_c_ATPE"/>
    <property type="match status" value="1"/>
</dbReference>
<keyword evidence="9 13" id="KW-0446">Lipid-binding</keyword>
<dbReference type="GO" id="GO:0008289">
    <property type="term" value="F:lipid binding"/>
    <property type="evidence" value="ECO:0007669"/>
    <property type="project" value="UniProtKB-KW"/>
</dbReference>
<dbReference type="InterPro" id="IPR005953">
    <property type="entry name" value="ATP_synth_csu_bac/chlpt"/>
</dbReference>
<dbReference type="InterPro" id="IPR002379">
    <property type="entry name" value="ATPase_proteolipid_c-like_dom"/>
</dbReference>
<dbReference type="Pfam" id="PF00137">
    <property type="entry name" value="ATP-synt_C"/>
    <property type="match status" value="1"/>
</dbReference>
<dbReference type="InterPro" id="IPR020537">
    <property type="entry name" value="ATP_synth_F0_csu_DDCD_BS"/>
</dbReference>
<dbReference type="InterPro" id="IPR035921">
    <property type="entry name" value="F/V-ATP_Csub_sf"/>
</dbReference>
<evidence type="ECO:0000256" key="7">
    <source>
        <dbReference type="ARBA" id="ARBA00022989"/>
    </source>
</evidence>
<evidence type="ECO:0000256" key="12">
    <source>
        <dbReference type="ARBA" id="ARBA00025198"/>
    </source>
</evidence>
<keyword evidence="4 13" id="KW-0138">CF(0)</keyword>
<keyword evidence="11 13" id="KW-0066">ATP synthesis</keyword>
<feature type="site" description="Reversibly protonated during proton transport" evidence="13">
    <location>
        <position position="60"/>
    </location>
</feature>
<dbReference type="PROSITE" id="PS00605">
    <property type="entry name" value="ATPASE_C"/>
    <property type="match status" value="1"/>
</dbReference>
<evidence type="ECO:0000256" key="5">
    <source>
        <dbReference type="ARBA" id="ARBA00022692"/>
    </source>
</evidence>
<dbReference type="Gene3D" id="1.20.20.10">
    <property type="entry name" value="F1F0 ATP synthase subunit C"/>
    <property type="match status" value="1"/>
</dbReference>